<dbReference type="InterPro" id="IPR011990">
    <property type="entry name" value="TPR-like_helical_dom_sf"/>
</dbReference>
<dbReference type="KEGG" id="tum:CBW65_04335"/>
<accession>A0A1Y0IIT8</accession>
<evidence type="ECO:0000313" key="2">
    <source>
        <dbReference type="Proteomes" id="UP000195437"/>
    </source>
</evidence>
<dbReference type="Gene3D" id="1.25.40.10">
    <property type="entry name" value="Tetratricopeptide repeat domain"/>
    <property type="match status" value="1"/>
</dbReference>
<dbReference type="EMBL" id="CP021434">
    <property type="protein sequence ID" value="ARU60378.1"/>
    <property type="molecule type" value="Genomic_DNA"/>
</dbReference>
<dbReference type="SUPFAM" id="SSF48452">
    <property type="entry name" value="TPR-like"/>
    <property type="match status" value="1"/>
</dbReference>
<protein>
    <recommendedName>
        <fullName evidence="3">HTH cro/C1-type domain-containing protein</fullName>
    </recommendedName>
</protein>
<name>A0A1Y0IIT8_9BACL</name>
<evidence type="ECO:0000313" key="1">
    <source>
        <dbReference type="EMBL" id="ARU60378.1"/>
    </source>
</evidence>
<proteinExistence type="predicted"/>
<dbReference type="Proteomes" id="UP000195437">
    <property type="component" value="Chromosome"/>
</dbReference>
<organism evidence="1 2">
    <name type="scientific">Tumebacillus avium</name>
    <dbReference type="NCBI Taxonomy" id="1903704"/>
    <lineage>
        <taxon>Bacteria</taxon>
        <taxon>Bacillati</taxon>
        <taxon>Bacillota</taxon>
        <taxon>Bacilli</taxon>
        <taxon>Bacillales</taxon>
        <taxon>Alicyclobacillaceae</taxon>
        <taxon>Tumebacillus</taxon>
    </lineage>
</organism>
<reference evidence="2" key="1">
    <citation type="submission" date="2017-05" db="EMBL/GenBank/DDBJ databases">
        <authorList>
            <person name="Sung H."/>
        </authorList>
    </citation>
    <scope>NUCLEOTIDE SEQUENCE [LARGE SCALE GENOMIC DNA]</scope>
    <source>
        <strain evidence="2">AR23208</strain>
    </source>
</reference>
<keyword evidence="2" id="KW-1185">Reference proteome</keyword>
<sequence>MSTLENTAVTDAGKIPLGRRIGELINEQGDANSIRKFADQIGLNRETLRKMVTEGRHIAPSELRQIAEGLQMPVERIKQIDTEKTERELKSLFHAKKRTKVMLMRTLELARYLVSVAKGVTERCQSINYLGQAQYLLEQYDEAHENWLRALDLAKEILMEYGETSLLHHVTKNLMATYTLRREYSNIEELLQVVESVFSTNPSAMGLACYTRMKMHEVRGNHERAKKYAYAALEYYKQTYDNEQIGRAIVNVAHFEFASKNYEEADKLLRDSLPLLEPFDYSFIFAVNELVKVMIKRGKHSAAKAMIEEHFELAKQYHDFYGRLQISNTVATRNPHFAEKTLNDTTVSASVRQLACKCLISYYSSIDDAESVLRYYKMERIYSNRDSEYFNWEA</sequence>
<gene>
    <name evidence="1" type="ORF">CBW65_04335</name>
</gene>
<evidence type="ECO:0008006" key="3">
    <source>
        <dbReference type="Google" id="ProtNLM"/>
    </source>
</evidence>
<dbReference type="RefSeq" id="WP_087455769.1">
    <property type="nucleotide sequence ID" value="NZ_CP021434.1"/>
</dbReference>
<dbReference type="AlphaFoldDB" id="A0A1Y0IIT8"/>